<protein>
    <submittedName>
        <fullName evidence="1">Uncharacterized protein</fullName>
    </submittedName>
</protein>
<keyword evidence="2" id="KW-1185">Reference proteome</keyword>
<accession>A0A9J6GVR5</accession>
<name>A0A9J6GVR5_HAELO</name>
<gene>
    <name evidence="1" type="ORF">HPB48_006642</name>
</gene>
<sequence length="96" mass="10835">MCERCAQYGHLVDVCPKPCAYVPENSVSRRVRKTLDLDMPVNPCAPYVAKDTKQEPQSANKNIALPSWYSEEMGLRTISQPLVPTTCDDMEKQPSY</sequence>
<dbReference type="EMBL" id="JABSTR010000009">
    <property type="protein sequence ID" value="KAH9378993.1"/>
    <property type="molecule type" value="Genomic_DNA"/>
</dbReference>
<comment type="caution">
    <text evidence="1">The sequence shown here is derived from an EMBL/GenBank/DDBJ whole genome shotgun (WGS) entry which is preliminary data.</text>
</comment>
<dbReference type="AlphaFoldDB" id="A0A9J6GVR5"/>
<organism evidence="1 2">
    <name type="scientific">Haemaphysalis longicornis</name>
    <name type="common">Bush tick</name>
    <dbReference type="NCBI Taxonomy" id="44386"/>
    <lineage>
        <taxon>Eukaryota</taxon>
        <taxon>Metazoa</taxon>
        <taxon>Ecdysozoa</taxon>
        <taxon>Arthropoda</taxon>
        <taxon>Chelicerata</taxon>
        <taxon>Arachnida</taxon>
        <taxon>Acari</taxon>
        <taxon>Parasitiformes</taxon>
        <taxon>Ixodida</taxon>
        <taxon>Ixodoidea</taxon>
        <taxon>Ixodidae</taxon>
        <taxon>Haemaphysalinae</taxon>
        <taxon>Haemaphysalis</taxon>
    </lineage>
</organism>
<evidence type="ECO:0000313" key="2">
    <source>
        <dbReference type="Proteomes" id="UP000821853"/>
    </source>
</evidence>
<evidence type="ECO:0000313" key="1">
    <source>
        <dbReference type="EMBL" id="KAH9378993.1"/>
    </source>
</evidence>
<dbReference type="Proteomes" id="UP000821853">
    <property type="component" value="Unassembled WGS sequence"/>
</dbReference>
<proteinExistence type="predicted"/>
<reference evidence="1 2" key="1">
    <citation type="journal article" date="2020" name="Cell">
        <title>Large-Scale Comparative Analyses of Tick Genomes Elucidate Their Genetic Diversity and Vector Capacities.</title>
        <authorList>
            <consortium name="Tick Genome and Microbiome Consortium (TIGMIC)"/>
            <person name="Jia N."/>
            <person name="Wang J."/>
            <person name="Shi W."/>
            <person name="Du L."/>
            <person name="Sun Y."/>
            <person name="Zhan W."/>
            <person name="Jiang J.F."/>
            <person name="Wang Q."/>
            <person name="Zhang B."/>
            <person name="Ji P."/>
            <person name="Bell-Sakyi L."/>
            <person name="Cui X.M."/>
            <person name="Yuan T.T."/>
            <person name="Jiang B.G."/>
            <person name="Yang W.F."/>
            <person name="Lam T.T."/>
            <person name="Chang Q.C."/>
            <person name="Ding S.J."/>
            <person name="Wang X.J."/>
            <person name="Zhu J.G."/>
            <person name="Ruan X.D."/>
            <person name="Zhao L."/>
            <person name="Wei J.T."/>
            <person name="Ye R.Z."/>
            <person name="Que T.C."/>
            <person name="Du C.H."/>
            <person name="Zhou Y.H."/>
            <person name="Cheng J.X."/>
            <person name="Dai P.F."/>
            <person name="Guo W.B."/>
            <person name="Han X.H."/>
            <person name="Huang E.J."/>
            <person name="Li L.F."/>
            <person name="Wei W."/>
            <person name="Gao Y.C."/>
            <person name="Liu J.Z."/>
            <person name="Shao H.Z."/>
            <person name="Wang X."/>
            <person name="Wang C.C."/>
            <person name="Yang T.C."/>
            <person name="Huo Q.B."/>
            <person name="Li W."/>
            <person name="Chen H.Y."/>
            <person name="Chen S.E."/>
            <person name="Zhou L.G."/>
            <person name="Ni X.B."/>
            <person name="Tian J.H."/>
            <person name="Sheng Y."/>
            <person name="Liu T."/>
            <person name="Pan Y.S."/>
            <person name="Xia L.Y."/>
            <person name="Li J."/>
            <person name="Zhao F."/>
            <person name="Cao W.C."/>
        </authorList>
    </citation>
    <scope>NUCLEOTIDE SEQUENCE [LARGE SCALE GENOMIC DNA]</scope>
    <source>
        <strain evidence="1">HaeL-2018</strain>
    </source>
</reference>
<dbReference type="VEuPathDB" id="VectorBase:HLOH_040231"/>